<evidence type="ECO:0000256" key="2">
    <source>
        <dbReference type="ARBA" id="ARBA00022692"/>
    </source>
</evidence>
<feature type="domain" description="C2" evidence="7">
    <location>
        <begin position="1187"/>
        <end position="1306"/>
    </location>
</feature>
<dbReference type="VEuPathDB" id="FungiDB:H310_03043"/>
<evidence type="ECO:0000313" key="8">
    <source>
        <dbReference type="EMBL" id="RHY25693.1"/>
    </source>
</evidence>
<feature type="domain" description="C2" evidence="7">
    <location>
        <begin position="16"/>
        <end position="162"/>
    </location>
</feature>
<dbReference type="InterPro" id="IPR037721">
    <property type="entry name" value="Ferlin"/>
</dbReference>
<comment type="caution">
    <text evidence="8">The sequence shown here is derived from an EMBL/GenBank/DDBJ whole genome shotgun (WGS) entry which is preliminary data.</text>
</comment>
<evidence type="ECO:0000256" key="4">
    <source>
        <dbReference type="ARBA" id="ARBA00022989"/>
    </source>
</evidence>
<feature type="domain" description="C2" evidence="7">
    <location>
        <begin position="700"/>
        <end position="830"/>
    </location>
</feature>
<dbReference type="GO" id="GO:0007009">
    <property type="term" value="P:plasma membrane organization"/>
    <property type="evidence" value="ECO:0007669"/>
    <property type="project" value="TreeGrafter"/>
</dbReference>
<feature type="domain" description="C2" evidence="7">
    <location>
        <begin position="213"/>
        <end position="330"/>
    </location>
</feature>
<comment type="subcellular location">
    <subcellularLocation>
        <location evidence="1">Membrane</location>
        <topology evidence="1">Single-pass membrane protein</topology>
    </subcellularLocation>
</comment>
<keyword evidence="4" id="KW-1133">Transmembrane helix</keyword>
<evidence type="ECO:0000256" key="1">
    <source>
        <dbReference type="ARBA" id="ARBA00004167"/>
    </source>
</evidence>
<feature type="compositionally biased region" description="Basic and acidic residues" evidence="6">
    <location>
        <begin position="999"/>
        <end position="1022"/>
    </location>
</feature>
<evidence type="ECO:0000256" key="6">
    <source>
        <dbReference type="SAM" id="MobiDB-lite"/>
    </source>
</evidence>
<gene>
    <name evidence="8" type="ORF">DYB32_008158</name>
</gene>
<dbReference type="GO" id="GO:0016020">
    <property type="term" value="C:membrane"/>
    <property type="evidence" value="ECO:0007669"/>
    <property type="project" value="UniProtKB-SubCell"/>
</dbReference>
<proteinExistence type="predicted"/>
<dbReference type="SMART" id="SM00239">
    <property type="entry name" value="C2"/>
    <property type="match status" value="5"/>
</dbReference>
<dbReference type="SUPFAM" id="SSF49562">
    <property type="entry name" value="C2 domain (Calcium/lipid-binding domain, CaLB)"/>
    <property type="match status" value="5"/>
</dbReference>
<organism evidence="8 9">
    <name type="scientific">Aphanomyces invadans</name>
    <dbReference type="NCBI Taxonomy" id="157072"/>
    <lineage>
        <taxon>Eukaryota</taxon>
        <taxon>Sar</taxon>
        <taxon>Stramenopiles</taxon>
        <taxon>Oomycota</taxon>
        <taxon>Saprolegniomycetes</taxon>
        <taxon>Saprolegniales</taxon>
        <taxon>Verrucalvaceae</taxon>
        <taxon>Aphanomyces</taxon>
    </lineage>
</organism>
<feature type="region of interest" description="Disordered" evidence="6">
    <location>
        <begin position="1360"/>
        <end position="1387"/>
    </location>
</feature>
<name>A0A3R6YZK6_9STRA</name>
<dbReference type="PANTHER" id="PTHR12546:SF33">
    <property type="entry name" value="SPERM VESICLE FUSION PROTEIN FER-1"/>
    <property type="match status" value="1"/>
</dbReference>
<dbReference type="Gene3D" id="2.60.40.150">
    <property type="entry name" value="C2 domain"/>
    <property type="match status" value="5"/>
</dbReference>
<dbReference type="Pfam" id="PF00168">
    <property type="entry name" value="C2"/>
    <property type="match status" value="5"/>
</dbReference>
<keyword evidence="9" id="KW-1185">Reference proteome</keyword>
<dbReference type="PROSITE" id="PS50004">
    <property type="entry name" value="C2"/>
    <property type="match status" value="4"/>
</dbReference>
<dbReference type="EMBL" id="QUSY01001217">
    <property type="protein sequence ID" value="RHY25693.1"/>
    <property type="molecule type" value="Genomic_DNA"/>
</dbReference>
<feature type="region of interest" description="Disordered" evidence="6">
    <location>
        <begin position="999"/>
        <end position="1046"/>
    </location>
</feature>
<evidence type="ECO:0000256" key="3">
    <source>
        <dbReference type="ARBA" id="ARBA00022737"/>
    </source>
</evidence>
<dbReference type="CDD" id="cd00030">
    <property type="entry name" value="C2"/>
    <property type="match status" value="2"/>
</dbReference>
<keyword evidence="5" id="KW-0472">Membrane</keyword>
<dbReference type="InterPro" id="IPR000008">
    <property type="entry name" value="C2_dom"/>
</dbReference>
<dbReference type="Proteomes" id="UP000285060">
    <property type="component" value="Unassembled WGS sequence"/>
</dbReference>
<evidence type="ECO:0000259" key="7">
    <source>
        <dbReference type="PROSITE" id="PS50004"/>
    </source>
</evidence>
<dbReference type="PANTHER" id="PTHR12546">
    <property type="entry name" value="FER-1-LIKE"/>
    <property type="match status" value="1"/>
</dbReference>
<evidence type="ECO:0000256" key="5">
    <source>
        <dbReference type="ARBA" id="ARBA00023136"/>
    </source>
</evidence>
<keyword evidence="2" id="KW-0812">Transmembrane</keyword>
<protein>
    <recommendedName>
        <fullName evidence="7">C2 domain-containing protein</fullName>
    </recommendedName>
</protein>
<accession>A0A3R6YZK6</accession>
<dbReference type="InterPro" id="IPR035892">
    <property type="entry name" value="C2_domain_sf"/>
</dbReference>
<feature type="region of interest" description="Disordered" evidence="6">
    <location>
        <begin position="1308"/>
        <end position="1345"/>
    </location>
</feature>
<dbReference type="VEuPathDB" id="FungiDB:H310_00124"/>
<evidence type="ECO:0000313" key="9">
    <source>
        <dbReference type="Proteomes" id="UP000285060"/>
    </source>
</evidence>
<feature type="compositionally biased region" description="Acidic residues" evidence="6">
    <location>
        <begin position="1308"/>
        <end position="1317"/>
    </location>
</feature>
<sequence length="1522" mass="169976">MSRASATTAAAASKAPSNAPPIRLYEAEDIPEGTKPPNTLRITVIRARGVAMAALRSTTSLYCKLSCGGFEHKTKLKAKTLDPTPDLLTTCTITVADKVNIKKRFVGHVRIVASDIAQEPMMRCTRMFPLLDKAWEAREKPLGELELKVSLVYEREHDAVMLHSKGVAAEDRGMGDGGDAVVVWDTGDGEGVAVQQDETEEEALLRKQELEWQEKQRQEAIMSNIPKGDYQIQAHIIEARDIKGEFFDGTSDPICYVEVLDKRQKTHAKFKALSCVFDEIMFFHFHGIGRDELETATINGFLLLSLAMVGPGESFPVHDTTTTSAVDLTLVESPSMLLLPPAVEQHVHFLVVTVYVAEDVPPMDGHIVSSSGIGIDGFVRVDFAGNRKCKSSVVTVKGTSNLTVPFYEELWIPVMMPTMSRRISLSLRDREFGRSSDVVGTVTMFEMYCGGSFELDGQHMGKKTCSSSVVHKLLDQATDTRCASDVPLRHINLYGPPIKHVDAKASEIMKKYPDHASTYRGRVLVSFAHVTKPNPDDSDRFFVREVEDEDWEALKPPTTRYVLRVSLLAGQDLPTVRSKTGLPVRLFVVVSIGPHEMRFEANTAKYAVKSIIEGHEVKNIVLASDFTQVPDIIVTLCKDTAETDDPVGVSFARLRAGEIVAKGMEPGVSWLHLREEICRKGNIPVGQYPGSLLMRVALGREEVAARQVWANDASSVTTTIPALVRVHVFQCKGLVIDNLKSKGALPDPFVQVHFNGVVKKTKPRNRTLDPLYYESLQFETTIPAQTEYAGEVWLQVVNKVGYNNVKYMGEYRVPLSKCSKASAVPYPSWVNLTKTDMVEEAVPAGQLLVSVQFIEHPTAEDRSATLPSIVPECREAYVDIIALGVRNLKSNNLMHIQVYDSTLAGLHQPLIASCVIDLTHKLPWSPSYEPPQQQEFDYHLDLAKQRSKKKRAKQLKDTLETTVGAPADIEKDATSEGEMVLFSSTCIEVLIVSIGLGEDATKSESPHGEDEASHPPRPRVADSDEEDDDVKINEVSPPAVHDDDGTGIGVLALPPVSFEASVESKEDPAVLQQVKQEEDRRLFASVEDAKKKGQVYYISDPNAMSSSVQNAEEVHAVDSPAYYTGRDWWLKAHGEELEDFLKTAPFESYPLFRAHTMIPSFFRKKKTKVQVQTGIFKGLVAVTLKPQKTNPLIDFVSLTDPQPYEVRVYVLRATNLQPKDRNGLSDPYLRLTLGKTRFNDRLAYKKKTLNPDFYKCYVFDTTIPGEAQLDLYKWIYKSFHERRTVRPFKEQNAGKGGYMGEVEETLMEDEEDDDDGGDNGPDLENNEQHTPLLDGDHKAKKKTKLGGKIKHNLDKVLKKVKRSKDTLTPEERQRRRAEKESNEKDEAFQSILDMLGMGRLSDDSEWLEMRYTNREAGISESMGRLGVCIHIVPEVEFLATPVGSGRDEPNINPYLPPTVGRIRFSANPFSMLKELVRRLHIFSLILEVLIQRRCLSFMALFGASIMSTLTFYQQLQNSKDKS</sequence>
<reference evidence="8 9" key="1">
    <citation type="submission" date="2018-08" db="EMBL/GenBank/DDBJ databases">
        <title>Aphanomyces genome sequencing and annotation.</title>
        <authorList>
            <person name="Minardi D."/>
            <person name="Oidtmann B."/>
            <person name="Van Der Giezen M."/>
            <person name="Studholme D.J."/>
        </authorList>
    </citation>
    <scope>NUCLEOTIDE SEQUENCE [LARGE SCALE GENOMIC DNA]</scope>
    <source>
        <strain evidence="8 9">NJM0002</strain>
    </source>
</reference>
<keyword evidence="3" id="KW-0677">Repeat</keyword>